<gene>
    <name evidence="1" type="ORF">L6452_18112</name>
</gene>
<reference evidence="1 2" key="2">
    <citation type="journal article" date="2022" name="Mol. Ecol. Resour.">
        <title>The genomes of chicory, endive, great burdock and yacon provide insights into Asteraceae paleo-polyploidization history and plant inulin production.</title>
        <authorList>
            <person name="Fan W."/>
            <person name="Wang S."/>
            <person name="Wang H."/>
            <person name="Wang A."/>
            <person name="Jiang F."/>
            <person name="Liu H."/>
            <person name="Zhao H."/>
            <person name="Xu D."/>
            <person name="Zhang Y."/>
        </authorList>
    </citation>
    <scope>NUCLEOTIDE SEQUENCE [LARGE SCALE GENOMIC DNA]</scope>
    <source>
        <strain evidence="2">cv. Niubang</strain>
    </source>
</reference>
<dbReference type="EMBL" id="CM042051">
    <property type="protein sequence ID" value="KAI3729453.1"/>
    <property type="molecule type" value="Genomic_DNA"/>
</dbReference>
<proteinExistence type="predicted"/>
<evidence type="ECO:0000313" key="2">
    <source>
        <dbReference type="Proteomes" id="UP001055879"/>
    </source>
</evidence>
<sequence length="97" mass="11109">MLFSSSLAGSFFPNFFHVSFSDHLEHRLFPGAHVVQVFISPSSTTQIVDSVIALFRVDFTRRGELAELQQKPDQMLSRLTKIAEEFNVSVYNDKPRF</sequence>
<protein>
    <submittedName>
        <fullName evidence="1">Uncharacterized protein</fullName>
    </submittedName>
</protein>
<reference evidence="2" key="1">
    <citation type="journal article" date="2022" name="Mol. Ecol. Resour.">
        <title>The genomes of chicory, endive, great burdock and yacon provide insights into Asteraceae palaeo-polyploidization history and plant inulin production.</title>
        <authorList>
            <person name="Fan W."/>
            <person name="Wang S."/>
            <person name="Wang H."/>
            <person name="Wang A."/>
            <person name="Jiang F."/>
            <person name="Liu H."/>
            <person name="Zhao H."/>
            <person name="Xu D."/>
            <person name="Zhang Y."/>
        </authorList>
    </citation>
    <scope>NUCLEOTIDE SEQUENCE [LARGE SCALE GENOMIC DNA]</scope>
    <source>
        <strain evidence="2">cv. Niubang</strain>
    </source>
</reference>
<comment type="caution">
    <text evidence="1">The sequence shown here is derived from an EMBL/GenBank/DDBJ whole genome shotgun (WGS) entry which is preliminary data.</text>
</comment>
<organism evidence="1 2">
    <name type="scientific">Arctium lappa</name>
    <name type="common">Greater burdock</name>
    <name type="synonym">Lappa major</name>
    <dbReference type="NCBI Taxonomy" id="4217"/>
    <lineage>
        <taxon>Eukaryota</taxon>
        <taxon>Viridiplantae</taxon>
        <taxon>Streptophyta</taxon>
        <taxon>Embryophyta</taxon>
        <taxon>Tracheophyta</taxon>
        <taxon>Spermatophyta</taxon>
        <taxon>Magnoliopsida</taxon>
        <taxon>eudicotyledons</taxon>
        <taxon>Gunneridae</taxon>
        <taxon>Pentapetalae</taxon>
        <taxon>asterids</taxon>
        <taxon>campanulids</taxon>
        <taxon>Asterales</taxon>
        <taxon>Asteraceae</taxon>
        <taxon>Carduoideae</taxon>
        <taxon>Cardueae</taxon>
        <taxon>Arctiinae</taxon>
        <taxon>Arctium</taxon>
    </lineage>
</organism>
<keyword evidence="2" id="KW-1185">Reference proteome</keyword>
<evidence type="ECO:0000313" key="1">
    <source>
        <dbReference type="EMBL" id="KAI3729453.1"/>
    </source>
</evidence>
<name>A0ACB9C5L1_ARCLA</name>
<accession>A0ACB9C5L1</accession>
<dbReference type="Proteomes" id="UP001055879">
    <property type="component" value="Linkage Group LG05"/>
</dbReference>